<organism evidence="10 11">
    <name type="scientific">Tetraparma gracilis</name>
    <dbReference type="NCBI Taxonomy" id="2962635"/>
    <lineage>
        <taxon>Eukaryota</taxon>
        <taxon>Sar</taxon>
        <taxon>Stramenopiles</taxon>
        <taxon>Ochrophyta</taxon>
        <taxon>Bolidophyceae</taxon>
        <taxon>Parmales</taxon>
        <taxon>Triparmaceae</taxon>
        <taxon>Tetraparma</taxon>
    </lineage>
</organism>
<evidence type="ECO:0000313" key="10">
    <source>
        <dbReference type="EMBL" id="GMI35788.1"/>
    </source>
</evidence>
<evidence type="ECO:0000259" key="8">
    <source>
        <dbReference type="PROSITE" id="PS50893"/>
    </source>
</evidence>
<evidence type="ECO:0000256" key="3">
    <source>
        <dbReference type="ARBA" id="ARBA00022741"/>
    </source>
</evidence>
<dbReference type="InterPro" id="IPR036640">
    <property type="entry name" value="ABC1_TM_sf"/>
</dbReference>
<dbReference type="PROSITE" id="PS50893">
    <property type="entry name" value="ABC_TRANSPORTER_2"/>
    <property type="match status" value="1"/>
</dbReference>
<dbReference type="InterPro" id="IPR039421">
    <property type="entry name" value="Type_1_exporter"/>
</dbReference>
<feature type="domain" description="ABC transmembrane type-1" evidence="9">
    <location>
        <begin position="39"/>
        <end position="314"/>
    </location>
</feature>
<dbReference type="PANTHER" id="PTHR43394:SF1">
    <property type="entry name" value="ATP-BINDING CASSETTE SUB-FAMILY B MEMBER 10, MITOCHONDRIAL"/>
    <property type="match status" value="1"/>
</dbReference>
<name>A0ABQ6MZA4_9STRA</name>
<keyword evidence="2 7" id="KW-0812">Transmembrane</keyword>
<feature type="transmembrane region" description="Helical" evidence="7">
    <location>
        <begin position="171"/>
        <end position="189"/>
    </location>
</feature>
<keyword evidence="5 7" id="KW-1133">Transmembrane helix</keyword>
<dbReference type="SMART" id="SM00382">
    <property type="entry name" value="AAA"/>
    <property type="match status" value="1"/>
</dbReference>
<evidence type="ECO:0000313" key="11">
    <source>
        <dbReference type="Proteomes" id="UP001165060"/>
    </source>
</evidence>
<dbReference type="Gene3D" id="3.40.50.300">
    <property type="entry name" value="P-loop containing nucleotide triphosphate hydrolases"/>
    <property type="match status" value="1"/>
</dbReference>
<keyword evidence="11" id="KW-1185">Reference proteome</keyword>
<dbReference type="SUPFAM" id="SSF52540">
    <property type="entry name" value="P-loop containing nucleoside triphosphate hydrolases"/>
    <property type="match status" value="1"/>
</dbReference>
<feature type="transmembrane region" description="Helical" evidence="7">
    <location>
        <begin position="34"/>
        <end position="55"/>
    </location>
</feature>
<dbReference type="Proteomes" id="UP001165060">
    <property type="component" value="Unassembled WGS sequence"/>
</dbReference>
<dbReference type="EMBL" id="BRYB01004726">
    <property type="protein sequence ID" value="GMI35788.1"/>
    <property type="molecule type" value="Genomic_DNA"/>
</dbReference>
<gene>
    <name evidence="10" type="ORF">TeGR_g5949</name>
</gene>
<comment type="caution">
    <text evidence="10">The sequence shown here is derived from an EMBL/GenBank/DDBJ whole genome shotgun (WGS) entry which is preliminary data.</text>
</comment>
<dbReference type="InterPro" id="IPR003593">
    <property type="entry name" value="AAA+_ATPase"/>
</dbReference>
<dbReference type="PROSITE" id="PS50929">
    <property type="entry name" value="ABC_TM1F"/>
    <property type="match status" value="1"/>
</dbReference>
<sequence length="580" mass="60352">MGKKLTDAEKAAKKEAKARRKAARSRLLGEAKPFLPTLLIGTCAAFVSSGANAMLPKMLGRLLDNSGSADASLKRTATLLFVSGGAASFLRTACMALVEQDLTASLKAGLFASLLRTPLGDAAPPAELTKLLDEECETAAKSLTSTSVSFVRSFSGTFNGFYNLMSISPSLTMYSGLIVPAVGVGAIVLSKIKKKYKARLTAVHLQASKMSDERLRNLPLVKLSATEAAETAAYSALLAEAKSLSMSVALSEGAYLGTMFTSTAVILGYTLSMGGEMVKKGKLTAGQLTSYASYTLLLGMGAAGLAKAAGEFGRGVDAAAAIYAKVDAKAEKKAEKEQELKSGAIELKDVRFQYGSAEKPVVSSLSLSIKSGEIVALVGKNGTGKSTLVSLISNLLPADAGDVNVGGVPLGSSTKVPPHSIGLVPQHSSLFDASVLDNVMYGTHFESARGREIECDRVLELVGASGFVKGLEGGKDFVVGESGSRLSGGQKQRLSLARGLVGGCKVVLFDEPDTYLEDNTAVAEAVKSCRDAGMTVVVVTHHLHIVRMCDRVVELGEGGKVVSDGTLKEYEKGAVGGMVV</sequence>
<dbReference type="PROSITE" id="PS00211">
    <property type="entry name" value="ABC_TRANSPORTER_1"/>
    <property type="match status" value="1"/>
</dbReference>
<evidence type="ECO:0000256" key="1">
    <source>
        <dbReference type="ARBA" id="ARBA00004141"/>
    </source>
</evidence>
<dbReference type="Pfam" id="PF00005">
    <property type="entry name" value="ABC_tran"/>
    <property type="match status" value="1"/>
</dbReference>
<reference evidence="10 11" key="1">
    <citation type="journal article" date="2023" name="Commun. Biol.">
        <title>Genome analysis of Parmales, the sister group of diatoms, reveals the evolutionary specialization of diatoms from phago-mixotrophs to photoautotrophs.</title>
        <authorList>
            <person name="Ban H."/>
            <person name="Sato S."/>
            <person name="Yoshikawa S."/>
            <person name="Yamada K."/>
            <person name="Nakamura Y."/>
            <person name="Ichinomiya M."/>
            <person name="Sato N."/>
            <person name="Blanc-Mathieu R."/>
            <person name="Endo H."/>
            <person name="Kuwata A."/>
            <person name="Ogata H."/>
        </authorList>
    </citation>
    <scope>NUCLEOTIDE SEQUENCE [LARGE SCALE GENOMIC DNA]</scope>
</reference>
<evidence type="ECO:0000256" key="6">
    <source>
        <dbReference type="ARBA" id="ARBA00023136"/>
    </source>
</evidence>
<feature type="transmembrane region" description="Helical" evidence="7">
    <location>
        <begin position="253"/>
        <end position="271"/>
    </location>
</feature>
<dbReference type="CDD" id="cd03228">
    <property type="entry name" value="ABCC_MRP_Like"/>
    <property type="match status" value="1"/>
</dbReference>
<evidence type="ECO:0000256" key="5">
    <source>
        <dbReference type="ARBA" id="ARBA00022989"/>
    </source>
</evidence>
<keyword evidence="4" id="KW-0067">ATP-binding</keyword>
<accession>A0ABQ6MZA4</accession>
<dbReference type="InterPro" id="IPR017871">
    <property type="entry name" value="ABC_transporter-like_CS"/>
</dbReference>
<comment type="subcellular location">
    <subcellularLocation>
        <location evidence="1">Membrane</location>
        <topology evidence="1">Multi-pass membrane protein</topology>
    </subcellularLocation>
</comment>
<dbReference type="Pfam" id="PF00664">
    <property type="entry name" value="ABC_membrane"/>
    <property type="match status" value="1"/>
</dbReference>
<evidence type="ECO:0000256" key="4">
    <source>
        <dbReference type="ARBA" id="ARBA00022840"/>
    </source>
</evidence>
<dbReference type="InterPro" id="IPR027417">
    <property type="entry name" value="P-loop_NTPase"/>
</dbReference>
<dbReference type="SUPFAM" id="SSF90123">
    <property type="entry name" value="ABC transporter transmembrane region"/>
    <property type="match status" value="1"/>
</dbReference>
<dbReference type="InterPro" id="IPR011527">
    <property type="entry name" value="ABC1_TM_dom"/>
</dbReference>
<evidence type="ECO:0000256" key="2">
    <source>
        <dbReference type="ARBA" id="ARBA00022692"/>
    </source>
</evidence>
<keyword evidence="3" id="KW-0547">Nucleotide-binding</keyword>
<evidence type="ECO:0000259" key="9">
    <source>
        <dbReference type="PROSITE" id="PS50929"/>
    </source>
</evidence>
<dbReference type="InterPro" id="IPR003439">
    <property type="entry name" value="ABC_transporter-like_ATP-bd"/>
</dbReference>
<dbReference type="Gene3D" id="1.20.1560.10">
    <property type="entry name" value="ABC transporter type 1, transmembrane domain"/>
    <property type="match status" value="1"/>
</dbReference>
<protein>
    <submittedName>
        <fullName evidence="10">Uncharacterized protein</fullName>
    </submittedName>
</protein>
<feature type="domain" description="ABC transporter" evidence="8">
    <location>
        <begin position="345"/>
        <end position="580"/>
    </location>
</feature>
<dbReference type="PANTHER" id="PTHR43394">
    <property type="entry name" value="ATP-DEPENDENT PERMEASE MDL1, MITOCHONDRIAL"/>
    <property type="match status" value="1"/>
</dbReference>
<keyword evidence="6 7" id="KW-0472">Membrane</keyword>
<proteinExistence type="predicted"/>
<evidence type="ECO:0000256" key="7">
    <source>
        <dbReference type="SAM" id="Phobius"/>
    </source>
</evidence>